<dbReference type="SUPFAM" id="SSF48726">
    <property type="entry name" value="Immunoglobulin"/>
    <property type="match status" value="1"/>
</dbReference>
<keyword evidence="2" id="KW-1185">Reference proteome</keyword>
<reference evidence="1 2" key="1">
    <citation type="submission" date="2014-04" db="EMBL/GenBank/DDBJ databases">
        <title>Genome evolution of avian class.</title>
        <authorList>
            <person name="Zhang G."/>
            <person name="Li C."/>
        </authorList>
    </citation>
    <scope>NUCLEOTIDE SEQUENCE [LARGE SCALE GENOMIC DNA]</scope>
    <source>
        <strain evidence="1">BGI_N303</strain>
    </source>
</reference>
<gene>
    <name evidence="1" type="ORF">N303_07062</name>
</gene>
<proteinExistence type="predicted"/>
<dbReference type="Gene3D" id="2.60.40.10">
    <property type="entry name" value="Immunoglobulins"/>
    <property type="match status" value="1"/>
</dbReference>
<evidence type="ECO:0000313" key="2">
    <source>
        <dbReference type="Proteomes" id="UP000053760"/>
    </source>
</evidence>
<feature type="non-terminal residue" evidence="1">
    <location>
        <position position="102"/>
    </location>
</feature>
<organism evidence="1 2">
    <name type="scientific">Cuculus canorus</name>
    <name type="common">Common cuckoo</name>
    <dbReference type="NCBI Taxonomy" id="55661"/>
    <lineage>
        <taxon>Eukaryota</taxon>
        <taxon>Metazoa</taxon>
        <taxon>Chordata</taxon>
        <taxon>Craniata</taxon>
        <taxon>Vertebrata</taxon>
        <taxon>Euteleostomi</taxon>
        <taxon>Archelosauria</taxon>
        <taxon>Archosauria</taxon>
        <taxon>Dinosauria</taxon>
        <taxon>Saurischia</taxon>
        <taxon>Theropoda</taxon>
        <taxon>Coelurosauria</taxon>
        <taxon>Aves</taxon>
        <taxon>Neognathae</taxon>
        <taxon>Neoaves</taxon>
        <taxon>Otidimorphae</taxon>
        <taxon>Cuculiformes</taxon>
        <taxon>Cuculidae</taxon>
        <taxon>Cuculus</taxon>
    </lineage>
</organism>
<protein>
    <recommendedName>
        <fullName evidence="3">Ig-like domain-containing protein</fullName>
    </recommendedName>
</protein>
<feature type="non-terminal residue" evidence="1">
    <location>
        <position position="1"/>
    </location>
</feature>
<dbReference type="AlphaFoldDB" id="A0A091GCV7"/>
<dbReference type="InterPro" id="IPR013783">
    <property type="entry name" value="Ig-like_fold"/>
</dbReference>
<dbReference type="InterPro" id="IPR036179">
    <property type="entry name" value="Ig-like_dom_sf"/>
</dbReference>
<sequence length="102" mass="11761">GPDNSYFVWMRNGQKMKAGVTEQSHTLFDGRVRVLSWVKDSVSENTEYRCSFISEVGNTTSAVHITVEEKGSACQDGWTKELQTWRSAISEHERMMQKWKKT</sequence>
<dbReference type="Proteomes" id="UP000053760">
    <property type="component" value="Unassembled WGS sequence"/>
</dbReference>
<dbReference type="STRING" id="55661.A0A091GCV7"/>
<name>A0A091GCV7_CUCCA</name>
<dbReference type="EMBL" id="KL448097">
    <property type="protein sequence ID" value="KFO80205.1"/>
    <property type="molecule type" value="Genomic_DNA"/>
</dbReference>
<evidence type="ECO:0008006" key="3">
    <source>
        <dbReference type="Google" id="ProtNLM"/>
    </source>
</evidence>
<accession>A0A091GCV7</accession>
<evidence type="ECO:0000313" key="1">
    <source>
        <dbReference type="EMBL" id="KFO80205.1"/>
    </source>
</evidence>